<evidence type="ECO:0000313" key="1">
    <source>
        <dbReference type="EMBL" id="MBK7416990.1"/>
    </source>
</evidence>
<dbReference type="AlphaFoldDB" id="A0A935N2B9"/>
<gene>
    <name evidence="1" type="ORF">IPJ38_19700</name>
</gene>
<evidence type="ECO:0000313" key="2">
    <source>
        <dbReference type="Proteomes" id="UP000739411"/>
    </source>
</evidence>
<reference evidence="1 2" key="1">
    <citation type="submission" date="2020-10" db="EMBL/GenBank/DDBJ databases">
        <title>Connecting structure to function with the recovery of over 1000 high-quality activated sludge metagenome-assembled genomes encoding full-length rRNA genes using long-read sequencing.</title>
        <authorList>
            <person name="Singleton C.M."/>
            <person name="Petriglieri F."/>
            <person name="Kristensen J.M."/>
            <person name="Kirkegaard R.H."/>
            <person name="Michaelsen T.Y."/>
            <person name="Andersen M.H."/>
            <person name="Karst S.M."/>
            <person name="Dueholm M.S."/>
            <person name="Nielsen P.H."/>
            <person name="Albertsen M."/>
        </authorList>
    </citation>
    <scope>NUCLEOTIDE SEQUENCE [LARGE SCALE GENOMIC DNA]</scope>
    <source>
        <strain evidence="1">EsbW_18-Q3-R4-48_BATAC.463</strain>
    </source>
</reference>
<protein>
    <submittedName>
        <fullName evidence="1">Uncharacterized protein</fullName>
    </submittedName>
</protein>
<name>A0A935N2B9_9RHOO</name>
<accession>A0A935N2B9</accession>
<dbReference type="EMBL" id="JADJMS010000047">
    <property type="protein sequence ID" value="MBK7416990.1"/>
    <property type="molecule type" value="Genomic_DNA"/>
</dbReference>
<organism evidence="1 2">
    <name type="scientific">Candidatus Dechloromonas phosphorivorans</name>
    <dbReference type="NCBI Taxonomy" id="2899244"/>
    <lineage>
        <taxon>Bacteria</taxon>
        <taxon>Pseudomonadati</taxon>
        <taxon>Pseudomonadota</taxon>
        <taxon>Betaproteobacteria</taxon>
        <taxon>Rhodocyclales</taxon>
        <taxon>Azonexaceae</taxon>
        <taxon>Dechloromonas</taxon>
    </lineage>
</organism>
<sequence>MLGDAAADCLWRWNAERAASLFVQQGENISLEVRKNLFSHCPEEHFPKALEALSVEPALCDAEERKQWVRKYLPSSGPYAANALALLDIE</sequence>
<dbReference type="Proteomes" id="UP000739411">
    <property type="component" value="Unassembled WGS sequence"/>
</dbReference>
<proteinExistence type="predicted"/>
<comment type="caution">
    <text evidence="1">The sequence shown here is derived from an EMBL/GenBank/DDBJ whole genome shotgun (WGS) entry which is preliminary data.</text>
</comment>